<reference evidence="2 3" key="1">
    <citation type="journal article" date="2011" name="Syst. Appl. Microbiol.">
        <title>Defluviimonas denitrificans gen. nov., sp. nov., and Pararhodobacter aggregans gen. nov., sp. nov., non-phototrophic Rhodobacteraceae from the biofilter of a marine aquaculture.</title>
        <authorList>
            <person name="Foesel B.U."/>
            <person name="Drake H.L."/>
            <person name="Schramm A."/>
        </authorList>
    </citation>
    <scope>NUCLEOTIDE SEQUENCE [LARGE SCALE GENOMIC DNA]</scope>
    <source>
        <strain evidence="2 3">D1-19</strain>
    </source>
</reference>
<accession>A0A2T7UWK8</accession>
<feature type="domain" description="FRG" evidence="1">
    <location>
        <begin position="29"/>
        <end position="123"/>
    </location>
</feature>
<dbReference type="Proteomes" id="UP000244810">
    <property type="component" value="Unassembled WGS sequence"/>
</dbReference>
<name>A0A2T7UWK8_9RHOB</name>
<dbReference type="EMBL" id="QDDR01000001">
    <property type="protein sequence ID" value="PVE48956.1"/>
    <property type="molecule type" value="Genomic_DNA"/>
</dbReference>
<sequence length="309" mass="35623">MRRPRVVEYENSVTDVPSFLRRIFDLPLTGELRCFRGQASASWGIKPTVMRDLRANAEQNIIADLTQEAPVEFQSDTSMFNKLVRAQHYGLPTRLLDVTINPLIALFYACSSKEHLSENGVVYVLDFRNDRVKRADSDTVSVICNLARLEDKERNRLRAWLQDEKKSTASPAARLATFNKTNEIRRLINFVRSEKPYFSERVNPVDLKKYFFVHPQKSNRRVLAQSGAFVVAGLLEYANPAEAKSFELSRIEIRSDYKEKVIRQLDDIGINPKVLFPEIEYASRYIKEKWEDKGRRGDGEKGDPFADLL</sequence>
<gene>
    <name evidence="2" type="ORF">DDE23_00680</name>
</gene>
<dbReference type="Pfam" id="PF08867">
    <property type="entry name" value="FRG"/>
    <property type="match status" value="1"/>
</dbReference>
<evidence type="ECO:0000259" key="1">
    <source>
        <dbReference type="SMART" id="SM00901"/>
    </source>
</evidence>
<keyword evidence="3" id="KW-1185">Reference proteome</keyword>
<protein>
    <submittedName>
        <fullName evidence="2">FRG domain-containing protein</fullName>
    </submittedName>
</protein>
<dbReference type="SMART" id="SM00901">
    <property type="entry name" value="FRG"/>
    <property type="match status" value="1"/>
</dbReference>
<dbReference type="AlphaFoldDB" id="A0A2T7UWK8"/>
<proteinExistence type="predicted"/>
<comment type="caution">
    <text evidence="2">The sequence shown here is derived from an EMBL/GenBank/DDBJ whole genome shotgun (WGS) entry which is preliminary data.</text>
</comment>
<evidence type="ECO:0000313" key="3">
    <source>
        <dbReference type="Proteomes" id="UP000244810"/>
    </source>
</evidence>
<organism evidence="2 3">
    <name type="scientific">Pararhodobacter aggregans</name>
    <dbReference type="NCBI Taxonomy" id="404875"/>
    <lineage>
        <taxon>Bacteria</taxon>
        <taxon>Pseudomonadati</taxon>
        <taxon>Pseudomonadota</taxon>
        <taxon>Alphaproteobacteria</taxon>
        <taxon>Rhodobacterales</taxon>
        <taxon>Paracoccaceae</taxon>
        <taxon>Pararhodobacter</taxon>
    </lineage>
</organism>
<evidence type="ECO:0000313" key="2">
    <source>
        <dbReference type="EMBL" id="PVE48956.1"/>
    </source>
</evidence>
<dbReference type="OrthoDB" id="9816036at2"/>
<dbReference type="InterPro" id="IPR014966">
    <property type="entry name" value="FRG-dom"/>
</dbReference>